<dbReference type="SUPFAM" id="SSF88946">
    <property type="entry name" value="Sigma2 domain of RNA polymerase sigma factors"/>
    <property type="match status" value="1"/>
</dbReference>
<accession>A0ABT7ZAD6</accession>
<dbReference type="Gene3D" id="1.10.10.1320">
    <property type="entry name" value="Anti-sigma factor, zinc-finger domain"/>
    <property type="match status" value="1"/>
</dbReference>
<dbReference type="InterPro" id="IPR013324">
    <property type="entry name" value="RNA_pol_sigma_r3/r4-like"/>
</dbReference>
<organism evidence="8 9">
    <name type="scientific">Streptomyces ficellus</name>
    <dbReference type="NCBI Taxonomy" id="1977088"/>
    <lineage>
        <taxon>Bacteria</taxon>
        <taxon>Bacillati</taxon>
        <taxon>Actinomycetota</taxon>
        <taxon>Actinomycetes</taxon>
        <taxon>Kitasatosporales</taxon>
        <taxon>Streptomycetaceae</taxon>
        <taxon>Streptomyces</taxon>
    </lineage>
</organism>
<reference evidence="8" key="1">
    <citation type="submission" date="2023-06" db="EMBL/GenBank/DDBJ databases">
        <title>WGS-Sequencing of Streptomyces ficellus isolate 21 collected from sand in Gara Djebilet Iron Mine in Algeria.</title>
        <authorList>
            <person name="Zegers G.P."/>
            <person name="Gomez A."/>
            <person name="Gueddou A."/>
            <person name="Zahara A.F."/>
            <person name="Worth M."/>
            <person name="Sevigny J.L."/>
            <person name="Tisa L."/>
        </authorList>
    </citation>
    <scope>NUCLEOTIDE SEQUENCE</scope>
    <source>
        <strain evidence="8">AS11</strain>
    </source>
</reference>
<dbReference type="InterPro" id="IPR038637">
    <property type="entry name" value="NPCBM_sf"/>
</dbReference>
<keyword evidence="9" id="KW-1185">Reference proteome</keyword>
<evidence type="ECO:0000313" key="8">
    <source>
        <dbReference type="EMBL" id="MDN3296473.1"/>
    </source>
</evidence>
<feature type="compositionally biased region" description="Pro residues" evidence="6">
    <location>
        <begin position="471"/>
        <end position="492"/>
    </location>
</feature>
<feature type="region of interest" description="Disordered" evidence="6">
    <location>
        <begin position="1"/>
        <end position="74"/>
    </location>
</feature>
<dbReference type="InterPro" id="IPR013325">
    <property type="entry name" value="RNA_pol_sigma_r2"/>
</dbReference>
<dbReference type="SUPFAM" id="SSF49785">
    <property type="entry name" value="Galactose-binding domain-like"/>
    <property type="match status" value="1"/>
</dbReference>
<gene>
    <name evidence="8" type="ORF">QWM81_20945</name>
</gene>
<dbReference type="InterPro" id="IPR008979">
    <property type="entry name" value="Galactose-bd-like_sf"/>
</dbReference>
<comment type="caution">
    <text evidence="8">The sequence shown here is derived from an EMBL/GenBank/DDBJ whole genome shotgun (WGS) entry which is preliminary data.</text>
</comment>
<keyword evidence="3" id="KW-0731">Sigma factor</keyword>
<dbReference type="InterPro" id="IPR013222">
    <property type="entry name" value="Glyco_hyd_98_carb-bd"/>
</dbReference>
<dbReference type="PANTHER" id="PTHR43133:SF8">
    <property type="entry name" value="RNA POLYMERASE SIGMA FACTOR HI_1459-RELATED"/>
    <property type="match status" value="1"/>
</dbReference>
<evidence type="ECO:0000256" key="5">
    <source>
        <dbReference type="ARBA" id="ARBA00023163"/>
    </source>
</evidence>
<dbReference type="InterPro" id="IPR036388">
    <property type="entry name" value="WH-like_DNA-bd_sf"/>
</dbReference>
<dbReference type="EMBL" id="JAUEPL010000033">
    <property type="protein sequence ID" value="MDN3296473.1"/>
    <property type="molecule type" value="Genomic_DNA"/>
</dbReference>
<sequence length="657" mass="67366">MSGDSRDEPLGGGAMEHGARGYPMVPGQGGPGGSPTTGPGGSPMTPGGDADAAVPGQRVGGGAGSVLPPPIELPPSDAELVRRMRDGDDTAYAELFRRHADAVRRYARTCCRDAHTADDLSAEVFARTLQAVRGGAGPRQAVRAYLLTTVRHVAAAWSKTSRREHLVEDFAVFAAQAVRTFEVSDDDTLELGAEVRAMHEAERSLAMRAFRSLPERWQAVLWHTTVEEESPSEVAPLFGLTANATAVLASRAREGLKQAYLQAHVSQSLTAGGDCARYADRLGAYARGGLRMRAERGLRRHLEECARCRRAVSELEQVNAGIPALLPVAVIGWFAAGFSVKAAGLVAGGAASGSAASGGTASGGTASGGAGGGVAAEGLGAPAKAGLAVTAAVTAVAGVVVWALSGAPTPEPAPQAKPPAAETLVPQEPAPAPTRSTPPPSAAAQDQAPAPRPAQTPAPASPAPSGTEAGPTPPAGSEPEPTPTPTPTPSPTRPGATPTTAPPPPPPADYRVSELGYDVAGDHTAPEVRFGESSWMWQREGMSIGGKRYGHGVTVHARSSLTIDLNRQCSAYDAFVGVDDMAMGLGAVRFSVYGTSASGSEARLWQSPVLRGGDAAVPVRVGIDGRRAIRLVVEPDGGTAFGDVGPADWAESRISCR</sequence>
<dbReference type="SMART" id="SM00776">
    <property type="entry name" value="NPCBM"/>
    <property type="match status" value="1"/>
</dbReference>
<evidence type="ECO:0000256" key="4">
    <source>
        <dbReference type="ARBA" id="ARBA00023125"/>
    </source>
</evidence>
<dbReference type="Gene3D" id="1.10.1740.10">
    <property type="match status" value="1"/>
</dbReference>
<dbReference type="Gene3D" id="1.10.10.10">
    <property type="entry name" value="Winged helix-like DNA-binding domain superfamily/Winged helix DNA-binding domain"/>
    <property type="match status" value="1"/>
</dbReference>
<dbReference type="Proteomes" id="UP001174050">
    <property type="component" value="Unassembled WGS sequence"/>
</dbReference>
<evidence type="ECO:0000256" key="2">
    <source>
        <dbReference type="ARBA" id="ARBA00023015"/>
    </source>
</evidence>
<evidence type="ECO:0000313" key="9">
    <source>
        <dbReference type="Proteomes" id="UP001174050"/>
    </source>
</evidence>
<dbReference type="Pfam" id="PF08305">
    <property type="entry name" value="NPCBM"/>
    <property type="match status" value="1"/>
</dbReference>
<dbReference type="InterPro" id="IPR014284">
    <property type="entry name" value="RNA_pol_sigma-70_dom"/>
</dbReference>
<proteinExistence type="inferred from homology"/>
<feature type="region of interest" description="Disordered" evidence="6">
    <location>
        <begin position="409"/>
        <end position="513"/>
    </location>
</feature>
<feature type="compositionally biased region" description="Gly residues" evidence="6">
    <location>
        <begin position="27"/>
        <end position="41"/>
    </location>
</feature>
<keyword evidence="5" id="KW-0804">Transcription</keyword>
<keyword evidence="4" id="KW-0238">DNA-binding</keyword>
<comment type="similarity">
    <text evidence="1">Belongs to the sigma-70 factor family. ECF subfamily.</text>
</comment>
<protein>
    <submittedName>
        <fullName evidence="8">Sigma-70 family RNA polymerase sigma factor</fullName>
    </submittedName>
</protein>
<dbReference type="InterPro" id="IPR039425">
    <property type="entry name" value="RNA_pol_sigma-70-like"/>
</dbReference>
<evidence type="ECO:0000259" key="7">
    <source>
        <dbReference type="SMART" id="SM00776"/>
    </source>
</evidence>
<evidence type="ECO:0000256" key="3">
    <source>
        <dbReference type="ARBA" id="ARBA00023082"/>
    </source>
</evidence>
<evidence type="ECO:0000256" key="1">
    <source>
        <dbReference type="ARBA" id="ARBA00010641"/>
    </source>
</evidence>
<name>A0ABT7ZAD6_9ACTN</name>
<feature type="domain" description="Glycosyl hydrolase family 98 putative carbohydrate-binding module" evidence="7">
    <location>
        <begin position="505"/>
        <end position="656"/>
    </location>
</feature>
<dbReference type="NCBIfam" id="TIGR02937">
    <property type="entry name" value="sigma70-ECF"/>
    <property type="match status" value="1"/>
</dbReference>
<dbReference type="Gene3D" id="2.60.120.1060">
    <property type="entry name" value="NPCBM/NEW2 domain"/>
    <property type="match status" value="1"/>
</dbReference>
<feature type="compositionally biased region" description="Pro residues" evidence="6">
    <location>
        <begin position="428"/>
        <end position="441"/>
    </location>
</feature>
<dbReference type="RefSeq" id="WP_290113711.1">
    <property type="nucleotide sequence ID" value="NZ_JAUEPL010000033.1"/>
</dbReference>
<dbReference type="InterPro" id="IPR041916">
    <property type="entry name" value="Anti_sigma_zinc_sf"/>
</dbReference>
<dbReference type="PANTHER" id="PTHR43133">
    <property type="entry name" value="RNA POLYMERASE ECF-TYPE SIGMA FACTO"/>
    <property type="match status" value="1"/>
</dbReference>
<evidence type="ECO:0000256" key="6">
    <source>
        <dbReference type="SAM" id="MobiDB-lite"/>
    </source>
</evidence>
<dbReference type="SUPFAM" id="SSF88659">
    <property type="entry name" value="Sigma3 and sigma4 domains of RNA polymerase sigma factors"/>
    <property type="match status" value="1"/>
</dbReference>
<keyword evidence="2" id="KW-0805">Transcription regulation</keyword>
<feature type="compositionally biased region" description="Pro residues" evidence="6">
    <location>
        <begin position="450"/>
        <end position="462"/>
    </location>
</feature>
<dbReference type="PRINTS" id="PR01217">
    <property type="entry name" value="PRICHEXTENSN"/>
</dbReference>
<dbReference type="Pfam" id="PF04542">
    <property type="entry name" value="Sigma70_r2"/>
    <property type="match status" value="1"/>
</dbReference>
<dbReference type="InterPro" id="IPR007627">
    <property type="entry name" value="RNA_pol_sigma70_r2"/>
</dbReference>